<proteinExistence type="predicted"/>
<dbReference type="SUPFAM" id="SSF52047">
    <property type="entry name" value="RNI-like"/>
    <property type="match status" value="1"/>
</dbReference>
<evidence type="ECO:0000313" key="1">
    <source>
        <dbReference type="EMBL" id="KAG0281910.1"/>
    </source>
</evidence>
<comment type="caution">
    <text evidence="1">The sequence shown here is derived from an EMBL/GenBank/DDBJ whole genome shotgun (WGS) entry which is preliminary data.</text>
</comment>
<keyword evidence="2" id="KW-1185">Reference proteome</keyword>
<dbReference type="AlphaFoldDB" id="A0AAD4DMB6"/>
<protein>
    <recommendedName>
        <fullName evidence="3">F-box domain-containing protein</fullName>
    </recommendedName>
</protein>
<accession>A0AAD4DMB6</accession>
<dbReference type="InterPro" id="IPR032675">
    <property type="entry name" value="LRR_dom_sf"/>
</dbReference>
<reference evidence="1" key="1">
    <citation type="journal article" date="2020" name="Fungal Divers.">
        <title>Resolving the Mortierellaceae phylogeny through synthesis of multi-gene phylogenetics and phylogenomics.</title>
        <authorList>
            <person name="Vandepol N."/>
            <person name="Liber J."/>
            <person name="Desiro A."/>
            <person name="Na H."/>
            <person name="Kennedy M."/>
            <person name="Barry K."/>
            <person name="Grigoriev I.V."/>
            <person name="Miller A.N."/>
            <person name="O'Donnell K."/>
            <person name="Stajich J.E."/>
            <person name="Bonito G."/>
        </authorList>
    </citation>
    <scope>NUCLEOTIDE SEQUENCE</scope>
    <source>
        <strain evidence="1">NRRL 28262</strain>
    </source>
</reference>
<gene>
    <name evidence="1" type="ORF">BGZ95_006417</name>
</gene>
<dbReference type="Gene3D" id="3.80.10.10">
    <property type="entry name" value="Ribonuclease Inhibitor"/>
    <property type="match status" value="1"/>
</dbReference>
<organism evidence="1 2">
    <name type="scientific">Linnemannia exigua</name>
    <dbReference type="NCBI Taxonomy" id="604196"/>
    <lineage>
        <taxon>Eukaryota</taxon>
        <taxon>Fungi</taxon>
        <taxon>Fungi incertae sedis</taxon>
        <taxon>Mucoromycota</taxon>
        <taxon>Mortierellomycotina</taxon>
        <taxon>Mortierellomycetes</taxon>
        <taxon>Mortierellales</taxon>
        <taxon>Mortierellaceae</taxon>
        <taxon>Linnemannia</taxon>
    </lineage>
</organism>
<name>A0AAD4DMB6_9FUNG</name>
<dbReference type="EMBL" id="JAAAIL010000003">
    <property type="protein sequence ID" value="KAG0281910.1"/>
    <property type="molecule type" value="Genomic_DNA"/>
</dbReference>
<sequence length="639" mass="73721">MHPAHPSPHPLTHIGHIPEVIATFRFHLSPPDLLSCVNVSRLWHNVFIAALWETIDDTLYGWPTILRNHDSDDAQGHRDADWINALFTKHGPFIRHLRLSWPVMIEAAYADNHCTRLLSLKILPRQITDRQSEEPQAHNPGHLEVHRPMHVRLSAITGPVISPIFDGILEPSIILKRSTAQQLRDWRTTQIYWLLALANTNLRTLRLDRTLSRLAFVDSDDFIYDSLAKLPHLEQVEIPDIYEPDLTRMLGQLPNLKCFYNHSYICTVTRTFTQIVWLSTFSTVKSLMFFTLLSRLPNLEFFRVYSMPCEKIDAAAIMKGVFSRLKILHIEIQVMKRVDSRFATRFLPWMPELVEFGSRMLWPETAKTLAKKNLNLKIFRQTQDGQSLHRYQRLKPKINVASILLELSLSLKTFNGIHHRITAQHLATHLWSCAGLEVFRCQIVGLPTLKKSDRTAIDTLSVIGSLSAEDTALSEDSQHSKVREKQQHWLDIHGLVYDRLASLIHLTVLDLGWESRDVWRLERTIVRRHDAWSEAPIHDSLELSLASGLKRLAPLTKLEVFGFDGVNHRIGKPELEWMARSWHRLKVMRGLHASTEPRLARLFSPRTALREYMQILRPDVVHAPALPLGPAEYEDRLQS</sequence>
<evidence type="ECO:0008006" key="3">
    <source>
        <dbReference type="Google" id="ProtNLM"/>
    </source>
</evidence>
<dbReference type="Proteomes" id="UP001194580">
    <property type="component" value="Unassembled WGS sequence"/>
</dbReference>
<evidence type="ECO:0000313" key="2">
    <source>
        <dbReference type="Proteomes" id="UP001194580"/>
    </source>
</evidence>